<dbReference type="EMBL" id="JAKJXO020000004">
    <property type="protein sequence ID" value="KAL1606436.1"/>
    <property type="molecule type" value="Genomic_DNA"/>
</dbReference>
<dbReference type="PROSITE" id="PS50181">
    <property type="entry name" value="FBOX"/>
    <property type="match status" value="1"/>
</dbReference>
<dbReference type="InterPro" id="IPR036047">
    <property type="entry name" value="F-box-like_dom_sf"/>
</dbReference>
<protein>
    <recommendedName>
        <fullName evidence="1">F-box domain-containing protein</fullName>
    </recommendedName>
</protein>
<dbReference type="InterPro" id="IPR001810">
    <property type="entry name" value="F-box_dom"/>
</dbReference>
<accession>A0ABR3RPS9</accession>
<name>A0ABR3RPS9_9PLEO</name>
<dbReference type="Proteomes" id="UP001521785">
    <property type="component" value="Unassembled WGS sequence"/>
</dbReference>
<dbReference type="SUPFAM" id="SSF81383">
    <property type="entry name" value="F-box domain"/>
    <property type="match status" value="1"/>
</dbReference>
<keyword evidence="3" id="KW-1185">Reference proteome</keyword>
<evidence type="ECO:0000259" key="1">
    <source>
        <dbReference type="PROSITE" id="PS50181"/>
    </source>
</evidence>
<feature type="domain" description="F-box" evidence="1">
    <location>
        <begin position="27"/>
        <end position="73"/>
    </location>
</feature>
<proteinExistence type="predicted"/>
<gene>
    <name evidence="2" type="ORF">SLS60_003840</name>
</gene>
<evidence type="ECO:0000313" key="3">
    <source>
        <dbReference type="Proteomes" id="UP001521785"/>
    </source>
</evidence>
<comment type="caution">
    <text evidence="2">The sequence shown here is derived from an EMBL/GenBank/DDBJ whole genome shotgun (WGS) entry which is preliminary data.</text>
</comment>
<organism evidence="2 3">
    <name type="scientific">Paraconiothyrium brasiliense</name>
    <dbReference type="NCBI Taxonomy" id="300254"/>
    <lineage>
        <taxon>Eukaryota</taxon>
        <taxon>Fungi</taxon>
        <taxon>Dikarya</taxon>
        <taxon>Ascomycota</taxon>
        <taxon>Pezizomycotina</taxon>
        <taxon>Dothideomycetes</taxon>
        <taxon>Pleosporomycetidae</taxon>
        <taxon>Pleosporales</taxon>
        <taxon>Massarineae</taxon>
        <taxon>Didymosphaeriaceae</taxon>
        <taxon>Paraconiothyrium</taxon>
    </lineage>
</organism>
<dbReference type="Pfam" id="PF12937">
    <property type="entry name" value="F-box-like"/>
    <property type="match status" value="1"/>
</dbReference>
<evidence type="ECO:0000313" key="2">
    <source>
        <dbReference type="EMBL" id="KAL1606436.1"/>
    </source>
</evidence>
<sequence length="509" mass="56999">MGVALCLMSLAVRTKPPDPTSNEPANCSLLLKLPDELLLFIAQRLCDNGDLCRLSLVCRKLKDIAQEALLKEVVLPTYTLCSIRELVRALCDRPDLCDKIRSVDLGGYSCPGHPTHVFGGPEEDYFYKCRGLVGEEVFDKTIDRYASVQPTWPRLREQPFFLDVLIAACPYIKGLTLRLPGVLRDQVFLGNGGGGLLRPFFGETRDLLEKRLRTLIIRESALTIPESDDYMLLQTPNVTLSGFSHLTFLSIPTDALMSMSQIPTAVAQALPSSLRHLQIKPCNRFINLWFPELNAAYPNGVLPKLCRIDVHFQDSLKDSFVMIDQGRGHLEPFRYVLGSLKHNYGVSVRGYNKSGEFTGYLLEELEARSLLSDTELWYPSGKDVECSSIVARTAEGAPRSRSREEICTYINRDRMSQESAITRIFRFKPDVDLYMFAPLSFSTNANELPKVVKPSFSSDFARWLASVAATQRKAESALREAPAQLCLKSPIEGYPAGKQSLGLCSEYDF</sequence>
<dbReference type="Gene3D" id="1.20.1280.50">
    <property type="match status" value="1"/>
</dbReference>
<reference evidence="2 3" key="1">
    <citation type="submission" date="2024-02" db="EMBL/GenBank/DDBJ databases">
        <title>De novo assembly and annotation of 12 fungi associated with fruit tree decline syndrome in Ontario, Canada.</title>
        <authorList>
            <person name="Sulman M."/>
            <person name="Ellouze W."/>
            <person name="Ilyukhin E."/>
        </authorList>
    </citation>
    <scope>NUCLEOTIDE SEQUENCE [LARGE SCALE GENOMIC DNA]</scope>
    <source>
        <strain evidence="2 3">M42-189</strain>
    </source>
</reference>